<dbReference type="Proteomes" id="UP000315783">
    <property type="component" value="Unassembled WGS sequence"/>
</dbReference>
<evidence type="ECO:0000313" key="3">
    <source>
        <dbReference type="Proteomes" id="UP000315783"/>
    </source>
</evidence>
<name>A0A545V012_9HYPO</name>
<feature type="chain" id="PRO_5022141921" evidence="1">
    <location>
        <begin position="17"/>
        <end position="406"/>
    </location>
</feature>
<accession>A0A545V012</accession>
<protein>
    <submittedName>
        <fullName evidence="2">Uncharacterized protein</fullName>
    </submittedName>
</protein>
<evidence type="ECO:0000313" key="2">
    <source>
        <dbReference type="EMBL" id="TQV95060.1"/>
    </source>
</evidence>
<keyword evidence="1" id="KW-0732">Signal</keyword>
<proteinExistence type="predicted"/>
<dbReference type="EMBL" id="SPUK01000008">
    <property type="protein sequence ID" value="TQV95060.1"/>
    <property type="molecule type" value="Genomic_DNA"/>
</dbReference>
<evidence type="ECO:0000256" key="1">
    <source>
        <dbReference type="SAM" id="SignalP"/>
    </source>
</evidence>
<keyword evidence="3" id="KW-1185">Reference proteome</keyword>
<organism evidence="2 3">
    <name type="scientific">Cordyceps javanica</name>
    <dbReference type="NCBI Taxonomy" id="43265"/>
    <lineage>
        <taxon>Eukaryota</taxon>
        <taxon>Fungi</taxon>
        <taxon>Dikarya</taxon>
        <taxon>Ascomycota</taxon>
        <taxon>Pezizomycotina</taxon>
        <taxon>Sordariomycetes</taxon>
        <taxon>Hypocreomycetidae</taxon>
        <taxon>Hypocreales</taxon>
        <taxon>Cordycipitaceae</taxon>
        <taxon>Cordyceps</taxon>
    </lineage>
</organism>
<sequence>MRQVGIIAAFAASAAARGFVVRHTDDPERYTTCSGDRGYQTKDALGASDYVVNTLVFDNGRNLLQDECIYKRENTTIVSVCNGSARNRTITRDETKRGIDQLIKDCGADGAFSGAHVVNNLTFAAFGIFGGNMLKGVPGKPDPETPGGVSSAARVVRLRADDDTDPCMPMTFDGKERFDCSKPEGHTLGEGGVCGDPDDADDHCEHYCEVRRTGLIGLESTAPGIYGRYTAAGIQASIAEGESVSITKGFSIGVEGIAKEVIGAGVSFEWSIEKTESKTIEQAGETSDKYGTRWVFFAKFIESCGSVSRKKWRPGVPCPFPDPIMCSQDPAYEPFCEGEVETLENICSYTPYLRDGKPEVFWVQRFEDGEGNIVPLAEQTKSYQNICKEGGDPDHDGEFECKAKNE</sequence>
<gene>
    <name evidence="2" type="ORF">IF1G_06047</name>
</gene>
<dbReference type="AlphaFoldDB" id="A0A545V012"/>
<comment type="caution">
    <text evidence="2">The sequence shown here is derived from an EMBL/GenBank/DDBJ whole genome shotgun (WGS) entry which is preliminary data.</text>
</comment>
<dbReference type="OrthoDB" id="3596036at2759"/>
<reference evidence="2 3" key="1">
    <citation type="journal article" date="2019" name="Appl. Microbiol. Biotechnol.">
        <title>Genome sequence of Isaria javanica and comparative genome analysis insights into family S53 peptidase evolution in fungal entomopathogens.</title>
        <authorList>
            <person name="Lin R."/>
            <person name="Zhang X."/>
            <person name="Xin B."/>
            <person name="Zou M."/>
            <person name="Gao Y."/>
            <person name="Qin F."/>
            <person name="Hu Q."/>
            <person name="Xie B."/>
            <person name="Cheng X."/>
        </authorList>
    </citation>
    <scope>NUCLEOTIDE SEQUENCE [LARGE SCALE GENOMIC DNA]</scope>
    <source>
        <strain evidence="2 3">IJ1G</strain>
    </source>
</reference>
<feature type="signal peptide" evidence="1">
    <location>
        <begin position="1"/>
        <end position="16"/>
    </location>
</feature>